<dbReference type="AlphaFoldDB" id="A0A1Z5HRY9"/>
<accession>A0A1Z5HRY9</accession>
<organism evidence="1 2">
    <name type="scientific">Calderihabitans maritimus</name>
    <dbReference type="NCBI Taxonomy" id="1246530"/>
    <lineage>
        <taxon>Bacteria</taxon>
        <taxon>Bacillati</taxon>
        <taxon>Bacillota</taxon>
        <taxon>Clostridia</taxon>
        <taxon>Neomoorellales</taxon>
        <taxon>Calderihabitantaceae</taxon>
        <taxon>Calderihabitans</taxon>
    </lineage>
</organism>
<sequence>MVYFKFNYIKYIFYFKFNYIKYIFFMQQEGEKWAADFKEGEVPTGKIYIKVHGVKMRLERVREKKRKIEPIIVCG</sequence>
<evidence type="ECO:0000313" key="2">
    <source>
        <dbReference type="Proteomes" id="UP000197032"/>
    </source>
</evidence>
<evidence type="ECO:0000313" key="1">
    <source>
        <dbReference type="EMBL" id="GAW92040.1"/>
    </source>
</evidence>
<dbReference type="EMBL" id="BDGJ01000042">
    <property type="protein sequence ID" value="GAW92040.1"/>
    <property type="molecule type" value="Genomic_DNA"/>
</dbReference>
<dbReference type="Proteomes" id="UP000197032">
    <property type="component" value="Unassembled WGS sequence"/>
</dbReference>
<protein>
    <submittedName>
        <fullName evidence="1">Uncharacterized protein</fullName>
    </submittedName>
</protein>
<proteinExistence type="predicted"/>
<gene>
    <name evidence="1" type="ORF">KKC1_12000</name>
</gene>
<comment type="caution">
    <text evidence="1">The sequence shown here is derived from an EMBL/GenBank/DDBJ whole genome shotgun (WGS) entry which is preliminary data.</text>
</comment>
<name>A0A1Z5HRY9_9FIRM</name>
<keyword evidence="2" id="KW-1185">Reference proteome</keyword>
<reference evidence="2" key="1">
    <citation type="journal article" date="2017" name="Appl. Environ. Microbiol.">
        <title>Genomic analysis of Calderihabitans maritimus KKC1, a thermophilic hydrogenogenic carboxydotrophic bacterium isolated from marine sediment.</title>
        <authorList>
            <person name="Omae K."/>
            <person name="Yoneda Y."/>
            <person name="Fukuyama Y."/>
            <person name="Yoshida T."/>
            <person name="Sako Y."/>
        </authorList>
    </citation>
    <scope>NUCLEOTIDE SEQUENCE [LARGE SCALE GENOMIC DNA]</scope>
    <source>
        <strain evidence="2">KKC1</strain>
    </source>
</reference>